<reference evidence="4 5" key="1">
    <citation type="submission" date="2018-05" db="EMBL/GenBank/DDBJ databases">
        <title>Genome sequencing and assembly of the regulated plant pathogen Lachnellula willkommii and related sister species for the development of diagnostic species identification markers.</title>
        <authorList>
            <person name="Giroux E."/>
            <person name="Bilodeau G."/>
        </authorList>
    </citation>
    <scope>NUCLEOTIDE SEQUENCE [LARGE SCALE GENOMIC DNA]</scope>
    <source>
        <strain evidence="4 5">CBS 172.35</strain>
    </source>
</reference>
<feature type="domain" description="Tail specific protease" evidence="2">
    <location>
        <begin position="413"/>
        <end position="621"/>
    </location>
</feature>
<evidence type="ECO:0000313" key="4">
    <source>
        <dbReference type="EMBL" id="TVY91353.1"/>
    </source>
</evidence>
<evidence type="ECO:0000313" key="5">
    <source>
        <dbReference type="Proteomes" id="UP000315522"/>
    </source>
</evidence>
<dbReference type="AlphaFoldDB" id="A0A559MEG0"/>
<dbReference type="InterPro" id="IPR005151">
    <property type="entry name" value="Tail-specific_protease"/>
</dbReference>
<keyword evidence="1" id="KW-0732">Signal</keyword>
<comment type="caution">
    <text evidence="4">The sequence shown here is derived from an EMBL/GenBank/DDBJ whole genome shotgun (WGS) entry which is preliminary data.</text>
</comment>
<dbReference type="Proteomes" id="UP000315522">
    <property type="component" value="Unassembled WGS sequence"/>
</dbReference>
<dbReference type="PANTHER" id="PTHR37049">
    <property type="entry name" value="PEPTIDASE S41 FAMILY PROTEIN"/>
    <property type="match status" value="1"/>
</dbReference>
<feature type="signal peptide" evidence="1">
    <location>
        <begin position="1"/>
        <end position="16"/>
    </location>
</feature>
<dbReference type="InterPro" id="IPR052766">
    <property type="entry name" value="S41A_metabolite_peptidase"/>
</dbReference>
<dbReference type="Pfam" id="PF03572">
    <property type="entry name" value="Peptidase_S41"/>
    <property type="match status" value="1"/>
</dbReference>
<dbReference type="InterPro" id="IPR056186">
    <property type="entry name" value="PDZ_CPAF-rel"/>
</dbReference>
<dbReference type="PANTHER" id="PTHR37049:SF4">
    <property type="entry name" value="RHODANESE DOMAIN-CONTAINING PROTEIN"/>
    <property type="match status" value="1"/>
</dbReference>
<dbReference type="Pfam" id="PF23658">
    <property type="entry name" value="PDZ_CPAF_rel"/>
    <property type="match status" value="1"/>
</dbReference>
<dbReference type="GO" id="GO:0008236">
    <property type="term" value="F:serine-type peptidase activity"/>
    <property type="evidence" value="ECO:0007669"/>
    <property type="project" value="InterPro"/>
</dbReference>
<dbReference type="EMBL" id="QGML01000574">
    <property type="protein sequence ID" value="TVY91353.1"/>
    <property type="molecule type" value="Genomic_DNA"/>
</dbReference>
<proteinExistence type="predicted"/>
<dbReference type="GO" id="GO:0006508">
    <property type="term" value="P:proteolysis"/>
    <property type="evidence" value="ECO:0007669"/>
    <property type="project" value="InterPro"/>
</dbReference>
<evidence type="ECO:0000256" key="1">
    <source>
        <dbReference type="SAM" id="SignalP"/>
    </source>
</evidence>
<organism evidence="4 5">
    <name type="scientific">Lachnellula willkommii</name>
    <dbReference type="NCBI Taxonomy" id="215461"/>
    <lineage>
        <taxon>Eukaryota</taxon>
        <taxon>Fungi</taxon>
        <taxon>Dikarya</taxon>
        <taxon>Ascomycota</taxon>
        <taxon>Pezizomycotina</taxon>
        <taxon>Leotiomycetes</taxon>
        <taxon>Helotiales</taxon>
        <taxon>Lachnaceae</taxon>
        <taxon>Lachnellula</taxon>
    </lineage>
</organism>
<evidence type="ECO:0000259" key="2">
    <source>
        <dbReference type="Pfam" id="PF03572"/>
    </source>
</evidence>
<gene>
    <name evidence="4" type="primary">ustP_0</name>
    <name evidence="4" type="ORF">LAWI1_G005276</name>
</gene>
<name>A0A559MEG0_9HELO</name>
<dbReference type="SUPFAM" id="SSF52096">
    <property type="entry name" value="ClpP/crotonase"/>
    <property type="match status" value="1"/>
</dbReference>
<keyword evidence="5" id="KW-1185">Reference proteome</keyword>
<dbReference type="InterPro" id="IPR029045">
    <property type="entry name" value="ClpP/crotonase-like_dom_sf"/>
</dbReference>
<feature type="domain" description="CPAF-like PDZ" evidence="3">
    <location>
        <begin position="226"/>
        <end position="350"/>
    </location>
</feature>
<protein>
    <submittedName>
        <fullName evidence="4">Peptidase S41 family protein</fullName>
    </submittedName>
</protein>
<evidence type="ECO:0000259" key="3">
    <source>
        <dbReference type="Pfam" id="PF23658"/>
    </source>
</evidence>
<feature type="chain" id="PRO_5022185423" evidence="1">
    <location>
        <begin position="17"/>
        <end position="1139"/>
    </location>
</feature>
<accession>A0A559MEG0</accession>
<sequence>MLYAFATLLLATLVSGACDADNCLRAMRATQTPDRLQAAQSFCATFTQSSVAATAIPTYAAEACTQDQNGNQTFRISSACSCIAASTTSATSTSITTEGACATVSSLAAAQIAASPAATPTVAASLAHDCLNSVPLNKDAAIALVDSIEPYLEWQSDSAYKKDPPPDYFYPPIDIFGYLASVKANLENNTYANEYEFQEDLYNVFAKAHDGHFVFYPDALTKAIEWGRQRSLISISNDGFSIPQIYLYGSIEDATSCPSTASVVSQINGIDAATYVADFAYTASFNQDADAAYNTMFFEKAFVAGATSKGYFSGGGRMRYIYPGANTTFTFENGTVLTLENVGKVKGDFTGVTDGASFYTKFCSGSVSEAGAEDALSATDAADIVDPGYPTPIDITGDGIVSGYYLDGAEFEDVAVISLLAFESESPLEFQQTAQKFFADAIQAEKTKLVIDLSANGGGYILQGYDLFRQLFPHIVQDGFSRLRESDSLLAISKIYSDSIPPDYDPNTASAETISNYETFFNYRYDLNLLNQPFQSFNEKFAAHVFKSDDFTDILRWNLDDPLTTSNETFGLGMDITGYGSRKNFTQPFKAENIIMLMDGYCASTCTLFAEMMRLQGGVKTIAMGGRPKTGPIQGVGGIKGAQILAWGEIYGNVQEALSLGIATPEQTTALQRFSDLPVNRSTSSGINIRDQILRGNLGDGLPAQYVVEEADCRLYYTLPMITNVTELWKSAASAAFNGGGCVAGSLPKREVGMGSKRSVVSAPVARQMVKREVNRDPQWDLRHGRKVIAQLHCPFVKHFATSPASGQGPQSVAAVQVAAALLVAAAEAEVVLTIELVGGVVLLGTLVVFVPEAVLLVDVDSAEDGRVADTEDRVLVVSVELVLETVNDRVEGPDAANLVFVFELVLDTEDDRVEEPDAADLVFVFEPVLDTVDDPEAEVVPLDPLANLQPATGNAVLPEHDEDEDEVAEVLDDEPSVEEGTVDVGLPDESDELLELVVEKGRTPLPGIDAEDTDDTLPLELNGVVVEFELDVEDEDDDAFPVELTLLDPVTVEVRFDVVPVKLELLELDGPVGLALEVRNTDVVELELGDEADLVFADDFVTGAVPDKLDSGPEILDDERENALVEELDKGNGGNVTL</sequence>
<dbReference type="Gene3D" id="3.90.226.10">
    <property type="entry name" value="2-enoyl-CoA Hydratase, Chain A, domain 1"/>
    <property type="match status" value="1"/>
</dbReference>